<proteinExistence type="predicted"/>
<reference evidence="3 4" key="1">
    <citation type="submission" date="2020-10" db="EMBL/GenBank/DDBJ databases">
        <title>Wide distribution of Phycisphaera-like planctomycetes from WD2101 soil group in peatlands and genome analysis of the first cultivated representative.</title>
        <authorList>
            <person name="Dedysh S.N."/>
            <person name="Beletsky A.V."/>
            <person name="Ivanova A."/>
            <person name="Kulichevskaya I.S."/>
            <person name="Suzina N.E."/>
            <person name="Philippov D.A."/>
            <person name="Rakitin A.L."/>
            <person name="Mardanov A.V."/>
            <person name="Ravin N.V."/>
        </authorList>
    </citation>
    <scope>NUCLEOTIDE SEQUENCE [LARGE SCALE GENOMIC DNA]</scope>
    <source>
        <strain evidence="3 4">M1803</strain>
    </source>
</reference>
<gene>
    <name evidence="3" type="ORF">IPV69_09010</name>
</gene>
<dbReference type="Proteomes" id="UP000593765">
    <property type="component" value="Chromosome"/>
</dbReference>
<feature type="domain" description="Gfo/Idh/MocA-like oxidoreductase bacterial type C-terminal" evidence="2">
    <location>
        <begin position="175"/>
        <end position="257"/>
    </location>
</feature>
<keyword evidence="4" id="KW-1185">Reference proteome</keyword>
<protein>
    <submittedName>
        <fullName evidence="3">Gfo/Idh/MocA family oxidoreductase</fullName>
    </submittedName>
</protein>
<dbReference type="InterPro" id="IPR050463">
    <property type="entry name" value="Gfo/Idh/MocA_oxidrdct_glycsds"/>
</dbReference>
<dbReference type="AlphaFoldDB" id="A0A7M2X1B5"/>
<organism evidence="3 4">
    <name type="scientific">Humisphaera borealis</name>
    <dbReference type="NCBI Taxonomy" id="2807512"/>
    <lineage>
        <taxon>Bacteria</taxon>
        <taxon>Pseudomonadati</taxon>
        <taxon>Planctomycetota</taxon>
        <taxon>Phycisphaerae</taxon>
        <taxon>Tepidisphaerales</taxon>
        <taxon>Tepidisphaeraceae</taxon>
        <taxon>Humisphaera</taxon>
    </lineage>
</organism>
<dbReference type="PROSITE" id="PS51318">
    <property type="entry name" value="TAT"/>
    <property type="match status" value="1"/>
</dbReference>
<dbReference type="InterPro" id="IPR043906">
    <property type="entry name" value="Gfo/Idh/MocA_OxRdtase_bact_C"/>
</dbReference>
<dbReference type="SUPFAM" id="SSF55347">
    <property type="entry name" value="Glyceraldehyde-3-phosphate dehydrogenase-like, C-terminal domain"/>
    <property type="match status" value="1"/>
</dbReference>
<name>A0A7M2X1B5_9BACT</name>
<dbReference type="Gene3D" id="3.30.360.10">
    <property type="entry name" value="Dihydrodipicolinate Reductase, domain 2"/>
    <property type="match status" value="1"/>
</dbReference>
<dbReference type="SUPFAM" id="SSF51735">
    <property type="entry name" value="NAD(P)-binding Rossmann-fold domains"/>
    <property type="match status" value="1"/>
</dbReference>
<dbReference type="Gene3D" id="3.40.50.720">
    <property type="entry name" value="NAD(P)-binding Rossmann-like Domain"/>
    <property type="match status" value="1"/>
</dbReference>
<dbReference type="Pfam" id="PF01408">
    <property type="entry name" value="GFO_IDH_MocA"/>
    <property type="match status" value="1"/>
</dbReference>
<dbReference type="PANTHER" id="PTHR43818">
    <property type="entry name" value="BCDNA.GH03377"/>
    <property type="match status" value="1"/>
</dbReference>
<dbReference type="GO" id="GO:0000166">
    <property type="term" value="F:nucleotide binding"/>
    <property type="evidence" value="ECO:0007669"/>
    <property type="project" value="InterPro"/>
</dbReference>
<evidence type="ECO:0000259" key="2">
    <source>
        <dbReference type="Pfam" id="PF19051"/>
    </source>
</evidence>
<dbReference type="PANTHER" id="PTHR43818:SF10">
    <property type="entry name" value="NADH-DEPENDENT DEHYDROGENASE-RELATED"/>
    <property type="match status" value="1"/>
</dbReference>
<dbReference type="InterPro" id="IPR036291">
    <property type="entry name" value="NAD(P)-bd_dom_sf"/>
</dbReference>
<dbReference type="Pfam" id="PF19051">
    <property type="entry name" value="GFO_IDH_MocA_C2"/>
    <property type="match status" value="1"/>
</dbReference>
<dbReference type="EMBL" id="CP063458">
    <property type="protein sequence ID" value="QOV91475.1"/>
    <property type="molecule type" value="Genomic_DNA"/>
</dbReference>
<evidence type="ECO:0000313" key="3">
    <source>
        <dbReference type="EMBL" id="QOV91475.1"/>
    </source>
</evidence>
<feature type="domain" description="Gfo/Idh/MocA-like oxidoreductase N-terminal" evidence="1">
    <location>
        <begin position="47"/>
        <end position="160"/>
    </location>
</feature>
<sequence length="467" mass="51341">MSQKMNRRDILKGAAAATAGYWVLGRQTMAQELSSKSPNEKVNFASIGIGGKGDSDSEHVGKLGNLVAICDVDTDRLGKKNEKYPKAKAFTDFREMFDKMGKEFDAVTVSTPDHTHAVATMMAIKAGKHVYTQKPMTHDVSEARALRLAAKEAKVATQMGNQGTASSKLREGVELIQAGVLGDVTEVHIWTNRPVWPQSPTITTRPEVAPVPANLKWDLWLGTAPFREYGAKFYHPFNWRGWWDYGTGALGDMGCHTANLPFMALKLGYPKTLVGSSEELNKETYPAWGRADYEFDARGSMPPVKVSWYEGKKDGKLVHPPEELVKKVLEQAGVKGKGGAAPQLNNSGSIIVGSKGMLYSPHDYGGAWVLLPQEQFKDYKAPAQTLPRNDKGDEGQKAEWVAAIKGGPAALSNFDYAGMLTEFILLGNIAILGKGKKLEWDGPNMKFTNAPEMDQYLKRTYRAPWTL</sequence>
<dbReference type="InterPro" id="IPR006311">
    <property type="entry name" value="TAT_signal"/>
</dbReference>
<evidence type="ECO:0000259" key="1">
    <source>
        <dbReference type="Pfam" id="PF01408"/>
    </source>
</evidence>
<dbReference type="RefSeq" id="WP_206294766.1">
    <property type="nucleotide sequence ID" value="NZ_CP063458.1"/>
</dbReference>
<accession>A0A7M2X1B5</accession>
<dbReference type="KEGG" id="hbs:IPV69_09010"/>
<evidence type="ECO:0000313" key="4">
    <source>
        <dbReference type="Proteomes" id="UP000593765"/>
    </source>
</evidence>
<dbReference type="InterPro" id="IPR000683">
    <property type="entry name" value="Gfo/Idh/MocA-like_OxRdtase_N"/>
</dbReference>